<reference evidence="10" key="1">
    <citation type="journal article" date="2020" name="Fungal Divers.">
        <title>Resolving the Mortierellaceae phylogeny through synthesis of multi-gene phylogenetics and phylogenomics.</title>
        <authorList>
            <person name="Vandepol N."/>
            <person name="Liber J."/>
            <person name="Desiro A."/>
            <person name="Na H."/>
            <person name="Kennedy M."/>
            <person name="Barry K."/>
            <person name="Grigoriev I.V."/>
            <person name="Miller A.N."/>
            <person name="O'Donnell K."/>
            <person name="Stajich J.E."/>
            <person name="Bonito G."/>
        </authorList>
    </citation>
    <scope>NUCLEOTIDE SEQUENCE</scope>
    <source>
        <strain evidence="10">KOD1015</strain>
    </source>
</reference>
<evidence type="ECO:0000313" key="10">
    <source>
        <dbReference type="EMBL" id="KAF9582192.1"/>
    </source>
</evidence>
<dbReference type="Pfam" id="PF02847">
    <property type="entry name" value="MA3"/>
    <property type="match status" value="1"/>
</dbReference>
<keyword evidence="5" id="KW-0597">Phosphoprotein</keyword>
<dbReference type="PANTHER" id="PTHR23253:SF9">
    <property type="entry name" value="EUKARYOTIC TRANSLATION INITIATION FACTOR 4 GAMMA 2"/>
    <property type="match status" value="1"/>
</dbReference>
<keyword evidence="11" id="KW-1185">Reference proteome</keyword>
<dbReference type="SMART" id="SM00544">
    <property type="entry name" value="MA3"/>
    <property type="match status" value="1"/>
</dbReference>
<evidence type="ECO:0000256" key="6">
    <source>
        <dbReference type="ARBA" id="ARBA00022884"/>
    </source>
</evidence>
<evidence type="ECO:0000259" key="9">
    <source>
        <dbReference type="PROSITE" id="PS51366"/>
    </source>
</evidence>
<feature type="region of interest" description="Disordered" evidence="8">
    <location>
        <begin position="388"/>
        <end position="480"/>
    </location>
</feature>
<accession>A0A9P6KEW6</accession>
<evidence type="ECO:0000256" key="4">
    <source>
        <dbReference type="ARBA" id="ARBA00022540"/>
    </source>
</evidence>
<dbReference type="GO" id="GO:0016281">
    <property type="term" value="C:eukaryotic translation initiation factor 4F complex"/>
    <property type="evidence" value="ECO:0007669"/>
    <property type="project" value="TreeGrafter"/>
</dbReference>
<comment type="subcellular location">
    <subcellularLocation>
        <location evidence="1">Cytoplasm</location>
    </subcellularLocation>
</comment>
<dbReference type="Gene3D" id="1.20.970.30">
    <property type="entry name" value="eIF4G, eIF4E-binding domain"/>
    <property type="match status" value="1"/>
</dbReference>
<feature type="region of interest" description="Disordered" evidence="8">
    <location>
        <begin position="1"/>
        <end position="20"/>
    </location>
</feature>
<dbReference type="OrthoDB" id="7486196at2759"/>
<evidence type="ECO:0000256" key="5">
    <source>
        <dbReference type="ARBA" id="ARBA00022553"/>
    </source>
</evidence>
<feature type="region of interest" description="Disordered" evidence="8">
    <location>
        <begin position="311"/>
        <end position="352"/>
    </location>
</feature>
<feature type="domain" description="MI" evidence="9">
    <location>
        <begin position="1075"/>
        <end position="1196"/>
    </location>
</feature>
<dbReference type="EMBL" id="JAABOA010001144">
    <property type="protein sequence ID" value="KAF9582192.1"/>
    <property type="molecule type" value="Genomic_DNA"/>
</dbReference>
<feature type="compositionally biased region" description="Polar residues" evidence="8">
    <location>
        <begin position="461"/>
        <end position="472"/>
    </location>
</feature>
<feature type="compositionally biased region" description="Low complexity" evidence="8">
    <location>
        <begin position="426"/>
        <end position="438"/>
    </location>
</feature>
<feature type="region of interest" description="Disordered" evidence="8">
    <location>
        <begin position="1205"/>
        <end position="1251"/>
    </location>
</feature>
<feature type="region of interest" description="Disordered" evidence="8">
    <location>
        <begin position="524"/>
        <end position="544"/>
    </location>
</feature>
<sequence>MNHPPGRVNSVQPSVQQYGPYHHHPTPSMWQAQYYTGQYDYDYYSQPPMMYQAAPSYTYMSPQPPPAQNRGLNTNAPTFTPRPALPSKKVAIINPATNREVNPIVPTGSLIEANGSNIVKSPSVIDMRKPDTSKEKDVIKTAVQSKQKGDPKVGDITEHSDGENKEDVAQNEAVARVLEDETKQQQLVMEEADQRAKEESDRLECEEKDLREQEEAEQKRLEQEQKESQEREEMEHREKEERERFEKERLEKERLEMERLENERLEKERLEISLLEKERFEKEQLEKERVLKEQLEKEQLEKEQLEKEQLEKEQLEKDQLEKDQLEKGKFEKEKIEREEQEHHETTEKQRVELAERNFLVVNETETLVKETEQQQSIDGTQIQFVRQDRHGSIGVDSDAQGTITEDKARRESVSGTREWPAVNNRQDSSQSSSGDQGSALFTDGRRSSSPPISRDPSRIDNFNNVTYPTMTRSPPIRDTDGRIRYSRDFLMQFKDICKSKPASYRVLQAYGVINPEPERRVSISSEPMYGQRSGAPQGGRSGSISERVIEPYKLDTALARSGRSISHDQRFPPAKLGRSPSYQALTPRGDPLSRTPSYRTSKGPRGGGQVRGNDRGRQELVSPILSEYAPLVKTENAWAPKLSAGKSLSDSFASEPVTQEMITRKVKALLNKLTKDNIESISGQVIEIANFSVKESDGTTLKHCIHLIFEKATDEPGFGSVYASLCAKMLQEISSDVKDEALPGSTGGKLFRKYLLSICQEEFERGWKDKASLDGVSLNDKDGPDLMSDEYYVMMKAKRQGLGLIRFIGELYKQKMLTEKIMHECVKKLLANVTNPEEEETEGLCKLMTTIGALLDRPEAKGHMDVYFVRMQELTKSSKLSSRVRFLVQDVIDMRANNWVSRREVSGPKTIAEIHEQAAREHQEQEMMRRTTSSSGRGLPTRREQMSRGPSFRNDYPFPQSPNKKMDLSNFGNTTRSKANDMTFEPASAVFGAFSKSKRPAPSSAKRPSQVGLSNVNTFAALQDFDDHKAETTKPTLTERPKLNIAPRTIPSPESEPVAKSLIDPKPEPKKTEEQAVRSISNTLKEYLSLRDMEELLVSIDELDRCYIPLLVTEFVNQSIVMKRENVDQVAEAFKSLRNQNRITSADFEKGFEVPLKDLGDTAIDVPNAYTYAGMLLEAAGLDPSKAVKPSDPLQLWGKRVGPLTSSTTANSRSHHGSAIEDNSENVVSTTSGNAATGSPPSGTTTEVSRPEPHIDFVVDETLNSQVLELLSPNLISTFITTPALATRTLGIKLPFLVFLVKNLGKYWSFEVMVLDDRGEKRRFRASNFQSTTRVKPYITTMPLRMDPGWNQIQLNLADYTKRAYGTAYVETLRITIHANCRLRRVFFSDRLVSEDELPAEFKLYLPVVKQ</sequence>
<dbReference type="FunFam" id="1.25.40.180:FF:000020">
    <property type="entry name" value="Eukaryotic translation initiation factor subunit"/>
    <property type="match status" value="1"/>
</dbReference>
<feature type="compositionally biased region" description="Basic and acidic residues" evidence="8">
    <location>
        <begin position="147"/>
        <end position="168"/>
    </location>
</feature>
<dbReference type="SMART" id="SM00543">
    <property type="entry name" value="MIF4G"/>
    <property type="match status" value="1"/>
</dbReference>
<keyword evidence="6" id="KW-0694">RNA-binding</keyword>
<comment type="caution">
    <text evidence="10">The sequence shown here is derived from an EMBL/GenBank/DDBJ whole genome shotgun (WGS) entry which is preliminary data.</text>
</comment>
<feature type="compositionally biased region" description="Basic and acidic residues" evidence="8">
    <location>
        <begin position="920"/>
        <end position="929"/>
    </location>
</feature>
<dbReference type="GO" id="GO:0003729">
    <property type="term" value="F:mRNA binding"/>
    <property type="evidence" value="ECO:0007669"/>
    <property type="project" value="TreeGrafter"/>
</dbReference>
<feature type="compositionally biased region" description="Basic and acidic residues" evidence="8">
    <location>
        <begin position="192"/>
        <end position="262"/>
    </location>
</feature>
<evidence type="ECO:0000313" key="11">
    <source>
        <dbReference type="Proteomes" id="UP000780801"/>
    </source>
</evidence>
<dbReference type="PROSITE" id="PS51366">
    <property type="entry name" value="MI"/>
    <property type="match status" value="1"/>
</dbReference>
<dbReference type="Pfam" id="PF05018">
    <property type="entry name" value="CFA20_dom"/>
    <property type="match status" value="1"/>
</dbReference>
<dbReference type="InterPro" id="IPR003890">
    <property type="entry name" value="MIF4G-like_typ-3"/>
</dbReference>
<dbReference type="InterPro" id="IPR007714">
    <property type="entry name" value="CFA20_dom"/>
</dbReference>
<dbReference type="Proteomes" id="UP000780801">
    <property type="component" value="Unassembled WGS sequence"/>
</dbReference>
<keyword evidence="7" id="KW-0648">Protein biosynthesis</keyword>
<dbReference type="InterPro" id="IPR003891">
    <property type="entry name" value="Initiation_fac_eIF4g_MI"/>
</dbReference>
<evidence type="ECO:0000256" key="8">
    <source>
        <dbReference type="SAM" id="MobiDB-lite"/>
    </source>
</evidence>
<feature type="region of interest" description="Disordered" evidence="8">
    <location>
        <begin position="560"/>
        <end position="618"/>
    </location>
</feature>
<feature type="region of interest" description="Disordered" evidence="8">
    <location>
        <begin position="920"/>
        <end position="969"/>
    </location>
</feature>
<evidence type="ECO:0000256" key="2">
    <source>
        <dbReference type="ARBA" id="ARBA00005775"/>
    </source>
</evidence>
<dbReference type="SUPFAM" id="SSF101489">
    <property type="entry name" value="Eukaryotic initiation factor 4f subunit eIF4g, eIF4e-binding domain"/>
    <property type="match status" value="1"/>
</dbReference>
<dbReference type="GO" id="GO:0003743">
    <property type="term" value="F:translation initiation factor activity"/>
    <property type="evidence" value="ECO:0007669"/>
    <property type="project" value="UniProtKB-KW"/>
</dbReference>
<keyword evidence="3" id="KW-0963">Cytoplasm</keyword>
<evidence type="ECO:0000256" key="1">
    <source>
        <dbReference type="ARBA" id="ARBA00004496"/>
    </source>
</evidence>
<organism evidence="10 11">
    <name type="scientific">Lunasporangiospora selenospora</name>
    <dbReference type="NCBI Taxonomy" id="979761"/>
    <lineage>
        <taxon>Eukaryota</taxon>
        <taxon>Fungi</taxon>
        <taxon>Fungi incertae sedis</taxon>
        <taxon>Mucoromycota</taxon>
        <taxon>Mortierellomycotina</taxon>
        <taxon>Mortierellomycetes</taxon>
        <taxon>Mortierellales</taxon>
        <taxon>Mortierellaceae</taxon>
        <taxon>Lunasporangiospora</taxon>
    </lineage>
</organism>
<keyword evidence="4" id="KW-0396">Initiation factor</keyword>
<gene>
    <name evidence="10" type="ORF">BGW38_000527</name>
</gene>
<feature type="region of interest" description="Disordered" evidence="8">
    <location>
        <begin position="1046"/>
        <end position="1074"/>
    </location>
</feature>
<evidence type="ECO:0000256" key="3">
    <source>
        <dbReference type="ARBA" id="ARBA00022490"/>
    </source>
</evidence>
<name>A0A9P6KEW6_9FUNG</name>
<dbReference type="Pfam" id="PF02854">
    <property type="entry name" value="MIF4G"/>
    <property type="match status" value="1"/>
</dbReference>
<feature type="compositionally biased region" description="Polar residues" evidence="8">
    <location>
        <begin position="1225"/>
        <end position="1248"/>
    </location>
</feature>
<dbReference type="InterPro" id="IPR016024">
    <property type="entry name" value="ARM-type_fold"/>
</dbReference>
<dbReference type="GO" id="GO:0010494">
    <property type="term" value="C:cytoplasmic stress granule"/>
    <property type="evidence" value="ECO:0007669"/>
    <property type="project" value="UniProtKB-ARBA"/>
</dbReference>
<dbReference type="Gene3D" id="1.25.40.180">
    <property type="match status" value="2"/>
</dbReference>
<dbReference type="PANTHER" id="PTHR23253">
    <property type="entry name" value="EUKARYOTIC TRANSLATION INITIATION FACTOR 4 GAMMA"/>
    <property type="match status" value="1"/>
</dbReference>
<dbReference type="InterPro" id="IPR036211">
    <property type="entry name" value="eIF4G_eIF4E-bd_sf"/>
</dbReference>
<feature type="region of interest" description="Disordered" evidence="8">
    <location>
        <begin position="141"/>
        <end position="262"/>
    </location>
</feature>
<protein>
    <recommendedName>
        <fullName evidence="9">MI domain-containing protein</fullName>
    </recommendedName>
</protein>
<evidence type="ECO:0000256" key="7">
    <source>
        <dbReference type="ARBA" id="ARBA00022917"/>
    </source>
</evidence>
<proteinExistence type="inferred from homology"/>
<comment type="similarity">
    <text evidence="2">Belongs to the eukaryotic initiation factor 4G family.</text>
</comment>
<dbReference type="SUPFAM" id="SSF48371">
    <property type="entry name" value="ARM repeat"/>
    <property type="match status" value="2"/>
</dbReference>
<feature type="compositionally biased region" description="Basic and acidic residues" evidence="8">
    <location>
        <begin position="1063"/>
        <end position="1074"/>
    </location>
</feature>